<feature type="compositionally biased region" description="Polar residues" evidence="2">
    <location>
        <begin position="666"/>
        <end position="682"/>
    </location>
</feature>
<dbReference type="Pfam" id="PF21072">
    <property type="entry name" value="EFR3"/>
    <property type="match status" value="1"/>
</dbReference>
<comment type="caution">
    <text evidence="3">The sequence shown here is derived from an EMBL/GenBank/DDBJ whole genome shotgun (WGS) entry which is preliminary data.</text>
</comment>
<dbReference type="Proteomes" id="UP000193411">
    <property type="component" value="Unassembled WGS sequence"/>
</dbReference>
<protein>
    <recommendedName>
        <fullName evidence="5">Armadillo-type protein</fullName>
    </recommendedName>
</protein>
<name>A0A1Y2HTB9_9FUNG</name>
<evidence type="ECO:0008006" key="5">
    <source>
        <dbReference type="Google" id="ProtNLM"/>
    </source>
</evidence>
<dbReference type="GO" id="GO:0005886">
    <property type="term" value="C:plasma membrane"/>
    <property type="evidence" value="ECO:0007669"/>
    <property type="project" value="TreeGrafter"/>
</dbReference>
<evidence type="ECO:0000256" key="2">
    <source>
        <dbReference type="SAM" id="MobiDB-lite"/>
    </source>
</evidence>
<dbReference type="InterPro" id="IPR039786">
    <property type="entry name" value="EFR3"/>
</dbReference>
<feature type="region of interest" description="Disordered" evidence="2">
    <location>
        <begin position="664"/>
        <end position="685"/>
    </location>
</feature>
<organism evidence="3 4">
    <name type="scientific">Catenaria anguillulae PL171</name>
    <dbReference type="NCBI Taxonomy" id="765915"/>
    <lineage>
        <taxon>Eukaryota</taxon>
        <taxon>Fungi</taxon>
        <taxon>Fungi incertae sedis</taxon>
        <taxon>Blastocladiomycota</taxon>
        <taxon>Blastocladiomycetes</taxon>
        <taxon>Blastocladiales</taxon>
        <taxon>Catenariaceae</taxon>
        <taxon>Catenaria</taxon>
    </lineage>
</organism>
<sequence>MPQLQPVESDFAVTISLWLMKEHPLSILHAIALLSSGSQCKNSLQLHSHLDPPSSQHSDQIAMPGSSSTSGRSTTMDDVKVYCFSGFVKHASLVNKVYPTQPGEEGPRASDLAYLVFYAQHRPEKLAKVGRYLHKRYTWDAAKDRRAFHKVTLDILNALIDGCPTQLAYFARNAIMILADMADIGDSHLLTHITATFIKFCSHYDASLDSDPVFAPLFMALIDRFCVFAEPGSAGKTAELHESHETNLSGLEAMKAIAFSPFIFTSAKSEKYVAKIIPPILANIKVRTPNSPSASTTSPTSADPTSASPPGPQQPSAHQSRTSLAADQAARTDDAAYASFSRQRRLSIFDDLINDDELSMVALKALQKLARSATASAIAHVVLPVFAYLDSKGKWNEADWATLVVRAVVTVSSTPMQTVLLAQVLSRLTSPAFKWRSKLLCVLPKLKLGTPCLAISLTDVVDTVAKCAAEHATGALACIAWITRAFAPAAVRDALATMVPRLTQPSQLACMVDVLDEDKVRAEVTLDMIETLFPVLDRADEASAEVKAKVVELVGKVGVTMHAGTLAALAPRAAVVGDEAVKRHWARQPVEVARLIRMAVAGHAGVPEHTAAAAVVAVRGMVPRLDQVRGITDDLRSFGDVDLEALLAVLTGVGASPMASGLTGGTAVSQSVPGSSNDQQQVPAPGELVKHGSVLRFASMERKATTEEFRNILHGKPVLERPISLGPGFQLPVRLSRVALSSYFEYAADSNILG</sequence>
<dbReference type="EMBL" id="MCFL01000011">
    <property type="protein sequence ID" value="ORZ37850.1"/>
    <property type="molecule type" value="Genomic_DNA"/>
</dbReference>
<dbReference type="PANTHER" id="PTHR47766">
    <property type="entry name" value="PROTEIN EFR3"/>
    <property type="match status" value="1"/>
</dbReference>
<evidence type="ECO:0000256" key="1">
    <source>
        <dbReference type="ARBA" id="ARBA00010216"/>
    </source>
</evidence>
<accession>A0A1Y2HTB9</accession>
<comment type="similarity">
    <text evidence="1">Belongs to the EFR3 family.</text>
</comment>
<evidence type="ECO:0000313" key="3">
    <source>
        <dbReference type="EMBL" id="ORZ37850.1"/>
    </source>
</evidence>
<feature type="region of interest" description="Disordered" evidence="2">
    <location>
        <begin position="288"/>
        <end position="328"/>
    </location>
</feature>
<feature type="region of interest" description="Disordered" evidence="2">
    <location>
        <begin position="44"/>
        <end position="73"/>
    </location>
</feature>
<dbReference type="OrthoDB" id="19232at2759"/>
<dbReference type="GO" id="GO:0072659">
    <property type="term" value="P:protein localization to plasma membrane"/>
    <property type="evidence" value="ECO:0007669"/>
    <property type="project" value="InterPro"/>
</dbReference>
<feature type="compositionally biased region" description="Low complexity" evidence="2">
    <location>
        <begin position="288"/>
        <end position="306"/>
    </location>
</feature>
<dbReference type="STRING" id="765915.A0A1Y2HTB9"/>
<proteinExistence type="inferred from homology"/>
<evidence type="ECO:0000313" key="4">
    <source>
        <dbReference type="Proteomes" id="UP000193411"/>
    </source>
</evidence>
<dbReference type="AlphaFoldDB" id="A0A1Y2HTB9"/>
<dbReference type="InterPro" id="IPR016024">
    <property type="entry name" value="ARM-type_fold"/>
</dbReference>
<dbReference type="PANTHER" id="PTHR47766:SF1">
    <property type="entry name" value="PROTEIN EFR3"/>
    <property type="match status" value="1"/>
</dbReference>
<dbReference type="SUPFAM" id="SSF48371">
    <property type="entry name" value="ARM repeat"/>
    <property type="match status" value="1"/>
</dbReference>
<keyword evidence="4" id="KW-1185">Reference proteome</keyword>
<feature type="compositionally biased region" description="Low complexity" evidence="2">
    <location>
        <begin position="314"/>
        <end position="328"/>
    </location>
</feature>
<gene>
    <name evidence="3" type="ORF">BCR44DRAFT_1026829</name>
</gene>
<reference evidence="3 4" key="1">
    <citation type="submission" date="2016-07" db="EMBL/GenBank/DDBJ databases">
        <title>Pervasive Adenine N6-methylation of Active Genes in Fungi.</title>
        <authorList>
            <consortium name="DOE Joint Genome Institute"/>
            <person name="Mondo S.J."/>
            <person name="Dannebaum R.O."/>
            <person name="Kuo R.C."/>
            <person name="Labutti K."/>
            <person name="Haridas S."/>
            <person name="Kuo A."/>
            <person name="Salamov A."/>
            <person name="Ahrendt S.R."/>
            <person name="Lipzen A."/>
            <person name="Sullivan W."/>
            <person name="Andreopoulos W.B."/>
            <person name="Clum A."/>
            <person name="Lindquist E."/>
            <person name="Daum C."/>
            <person name="Ramamoorthy G.K."/>
            <person name="Gryganskyi A."/>
            <person name="Culley D."/>
            <person name="Magnuson J.K."/>
            <person name="James T.Y."/>
            <person name="O'Malley M.A."/>
            <person name="Stajich J.E."/>
            <person name="Spatafora J.W."/>
            <person name="Visel A."/>
            <person name="Grigoriev I.V."/>
        </authorList>
    </citation>
    <scope>NUCLEOTIDE SEQUENCE [LARGE SCALE GENOMIC DNA]</scope>
    <source>
        <strain evidence="3 4">PL171</strain>
    </source>
</reference>
<dbReference type="InterPro" id="IPR049150">
    <property type="entry name" value="EFR3_HEAT-like_rpt"/>
</dbReference>